<dbReference type="GO" id="GO:0006006">
    <property type="term" value="P:glucose metabolic process"/>
    <property type="evidence" value="ECO:0007669"/>
    <property type="project" value="TreeGrafter"/>
</dbReference>
<dbReference type="InterPro" id="IPR047215">
    <property type="entry name" value="Galactose_mutarotase-like"/>
</dbReference>
<organism evidence="9 10">
    <name type="scientific">Salinibacillus xinjiangensis</name>
    <dbReference type="NCBI Taxonomy" id="1229268"/>
    <lineage>
        <taxon>Bacteria</taxon>
        <taxon>Bacillati</taxon>
        <taxon>Bacillota</taxon>
        <taxon>Bacilli</taxon>
        <taxon>Bacillales</taxon>
        <taxon>Bacillaceae</taxon>
        <taxon>Salinibacillus</taxon>
    </lineage>
</organism>
<reference evidence="9 10" key="1">
    <citation type="submission" date="2019-11" db="EMBL/GenBank/DDBJ databases">
        <authorList>
            <person name="Li J."/>
        </authorList>
    </citation>
    <scope>NUCLEOTIDE SEQUENCE [LARGE SCALE GENOMIC DNA]</scope>
    <source>
        <strain evidence="9 10">J4</strain>
    </source>
</reference>
<dbReference type="Pfam" id="PF01263">
    <property type="entry name" value="Aldose_epim"/>
    <property type="match status" value="1"/>
</dbReference>
<dbReference type="AlphaFoldDB" id="A0A6G1X9P5"/>
<sequence>MYKEVEEVQNQWKLIKLRNDYGMEVHVLNYGGIITRIYVPDREGKLENIVLGYENIEDYETDPNFFGALIGRVAGRIHNATFQLYGEDFELEKNDGPNNLHSGLKGFHRQVWNHETFQTEEEVGVKLSYLSKDGEGGFPGNVNTEVIYTLNQHNQLTLDYSATTDKETPLTMTNHTYFNLSGKVNHAIHNYQVSLDSRQFVELNEELIPTGQIIDVESDPLFDFRNERMLKEGIQNGGDQNRIAGEGYDHYFLFDHKRQVSAEVKDIESGRILSVETNQPGVVLYTSNNLKSGHKLTGGDSQKYLGLCLETQGTPASLHHKHLPSIIVNPDEVYKKQTIFTFGITKE</sequence>
<evidence type="ECO:0000256" key="4">
    <source>
        <dbReference type="ARBA" id="ARBA00023277"/>
    </source>
</evidence>
<feature type="binding site" evidence="7">
    <location>
        <position position="249"/>
    </location>
    <ligand>
        <name>beta-D-galactose</name>
        <dbReference type="ChEBI" id="CHEBI:27667"/>
    </ligand>
</feature>
<accession>A0A6G1X9P5</accession>
<dbReference type="GO" id="GO:0033499">
    <property type="term" value="P:galactose catabolic process via UDP-galactose, Leloir pathway"/>
    <property type="evidence" value="ECO:0007669"/>
    <property type="project" value="TreeGrafter"/>
</dbReference>
<dbReference type="GO" id="GO:0030246">
    <property type="term" value="F:carbohydrate binding"/>
    <property type="evidence" value="ECO:0007669"/>
    <property type="project" value="InterPro"/>
</dbReference>
<comment type="pathway">
    <text evidence="1 5">Carbohydrate metabolism; hexose metabolism.</text>
</comment>
<name>A0A6G1X9P5_9BACI</name>
<dbReference type="GO" id="GO:0005737">
    <property type="term" value="C:cytoplasm"/>
    <property type="evidence" value="ECO:0007669"/>
    <property type="project" value="TreeGrafter"/>
</dbReference>
<evidence type="ECO:0000256" key="3">
    <source>
        <dbReference type="ARBA" id="ARBA00023235"/>
    </source>
</evidence>
<dbReference type="OrthoDB" id="9779408at2"/>
<dbReference type="PANTHER" id="PTHR10091">
    <property type="entry name" value="ALDOSE-1-EPIMERASE"/>
    <property type="match status" value="1"/>
</dbReference>
<comment type="catalytic activity">
    <reaction evidence="5">
        <text>alpha-D-glucose = beta-D-glucose</text>
        <dbReference type="Rhea" id="RHEA:10264"/>
        <dbReference type="ChEBI" id="CHEBI:15903"/>
        <dbReference type="ChEBI" id="CHEBI:17925"/>
        <dbReference type="EC" id="5.1.3.3"/>
    </reaction>
</comment>
<evidence type="ECO:0000313" key="9">
    <source>
        <dbReference type="EMBL" id="MRG87508.1"/>
    </source>
</evidence>
<keyword evidence="4 5" id="KW-0119">Carbohydrate metabolism</keyword>
<dbReference type="NCBIfam" id="NF008277">
    <property type="entry name" value="PRK11055.1"/>
    <property type="match status" value="1"/>
</dbReference>
<evidence type="ECO:0000256" key="6">
    <source>
        <dbReference type="PIRSR" id="PIRSR005096-1"/>
    </source>
</evidence>
<dbReference type="SUPFAM" id="SSF74650">
    <property type="entry name" value="Galactose mutarotase-like"/>
    <property type="match status" value="1"/>
</dbReference>
<feature type="active site" description="Proton acceptor" evidence="6">
    <location>
        <position position="310"/>
    </location>
</feature>
<protein>
    <recommendedName>
        <fullName evidence="5">Aldose 1-epimerase</fullName>
        <ecNumber evidence="5">5.1.3.3</ecNumber>
    </recommendedName>
</protein>
<dbReference type="Gene3D" id="2.70.98.10">
    <property type="match status" value="1"/>
</dbReference>
<dbReference type="EC" id="5.1.3.3" evidence="5"/>
<dbReference type="InterPro" id="IPR008183">
    <property type="entry name" value="Aldose_1/G6P_1-epimerase"/>
</dbReference>
<proteinExistence type="inferred from homology"/>
<evidence type="ECO:0000256" key="1">
    <source>
        <dbReference type="ARBA" id="ARBA00005028"/>
    </source>
</evidence>
<keyword evidence="3 5" id="KW-0413">Isomerase</keyword>
<evidence type="ECO:0000313" key="10">
    <source>
        <dbReference type="Proteomes" id="UP000480185"/>
    </source>
</evidence>
<feature type="active site" description="Proton donor" evidence="6">
    <location>
        <position position="175"/>
    </location>
</feature>
<dbReference type="EMBL" id="WJNH01000009">
    <property type="protein sequence ID" value="MRG87508.1"/>
    <property type="molecule type" value="Genomic_DNA"/>
</dbReference>
<comment type="caution">
    <text evidence="9">The sequence shown here is derived from an EMBL/GenBank/DDBJ whole genome shotgun (WGS) entry which is preliminary data.</text>
</comment>
<dbReference type="GO" id="GO:0004034">
    <property type="term" value="F:aldose 1-epimerase activity"/>
    <property type="evidence" value="ECO:0007669"/>
    <property type="project" value="UniProtKB-EC"/>
</dbReference>
<evidence type="ECO:0000256" key="7">
    <source>
        <dbReference type="PIRSR" id="PIRSR005096-2"/>
    </source>
</evidence>
<dbReference type="PANTHER" id="PTHR10091:SF0">
    <property type="entry name" value="GALACTOSE MUTAROTASE"/>
    <property type="match status" value="1"/>
</dbReference>
<dbReference type="PIRSF" id="PIRSF005096">
    <property type="entry name" value="GALM"/>
    <property type="match status" value="1"/>
</dbReference>
<dbReference type="CDD" id="cd09019">
    <property type="entry name" value="galactose_mutarotase_like"/>
    <property type="match status" value="1"/>
</dbReference>
<dbReference type="InterPro" id="IPR011013">
    <property type="entry name" value="Gal_mutarotase_sf_dom"/>
</dbReference>
<evidence type="ECO:0000256" key="5">
    <source>
        <dbReference type="PIRNR" id="PIRNR005096"/>
    </source>
</evidence>
<feature type="binding site" evidence="8">
    <location>
        <begin position="175"/>
        <end position="177"/>
    </location>
    <ligand>
        <name>beta-D-galactose</name>
        <dbReference type="ChEBI" id="CHEBI:27667"/>
    </ligand>
</feature>
<dbReference type="InterPro" id="IPR014718">
    <property type="entry name" value="GH-type_carb-bd"/>
</dbReference>
<dbReference type="Proteomes" id="UP000480185">
    <property type="component" value="Unassembled WGS sequence"/>
</dbReference>
<gene>
    <name evidence="9" type="ORF">GH754_14535</name>
</gene>
<dbReference type="RefSeq" id="WP_153729388.1">
    <property type="nucleotide sequence ID" value="NZ_WJNH01000009.1"/>
</dbReference>
<dbReference type="InterPro" id="IPR015443">
    <property type="entry name" value="Aldose_1-epimerase"/>
</dbReference>
<evidence type="ECO:0000256" key="2">
    <source>
        <dbReference type="ARBA" id="ARBA00006206"/>
    </source>
</evidence>
<comment type="similarity">
    <text evidence="2 5">Belongs to the aldose epimerase family.</text>
</comment>
<keyword evidence="10" id="KW-1185">Reference proteome</keyword>
<evidence type="ECO:0000256" key="8">
    <source>
        <dbReference type="PIRSR" id="PIRSR005096-3"/>
    </source>
</evidence>
<dbReference type="UniPathway" id="UPA00242"/>